<dbReference type="InterPro" id="IPR047601">
    <property type="entry name" value="EF_0837-like"/>
</dbReference>
<dbReference type="RefSeq" id="WP_096040112.1">
    <property type="nucleotide sequence ID" value="NZ_CP023392.1"/>
</dbReference>
<dbReference type="NCBIfam" id="NF006689">
    <property type="entry name" value="PRK09237.1"/>
    <property type="match status" value="1"/>
</dbReference>
<dbReference type="PANTHER" id="PTHR42717:SF1">
    <property type="entry name" value="IMIDAZOLONEPROPIONASE AND RELATED AMIDOHYDROLASES"/>
    <property type="match status" value="1"/>
</dbReference>
<reference evidence="1 2" key="1">
    <citation type="submission" date="2019-12" db="EMBL/GenBank/DDBJ databases">
        <title>Whole genome sequences of Lactococcus raffinolactis strains isolated from sewage.</title>
        <authorList>
            <person name="Ybazeta G."/>
            <person name="Ross M."/>
            <person name="Brabant-Kirwan D."/>
            <person name="Saleh M."/>
            <person name="Dillon J.A."/>
            <person name="Splinter K."/>
            <person name="Nokhbeh R."/>
        </authorList>
    </citation>
    <scope>NUCLEOTIDE SEQUENCE [LARGE SCALE GENOMIC DNA]</scope>
    <source>
        <strain evidence="1 2">Lr_19_14</strain>
    </source>
</reference>
<evidence type="ECO:0000313" key="2">
    <source>
        <dbReference type="Proteomes" id="UP000501558"/>
    </source>
</evidence>
<dbReference type="Pfam" id="PF22647">
    <property type="entry name" value="EF_0837-like_N"/>
    <property type="match status" value="1"/>
</dbReference>
<organism evidence="1 2">
    <name type="scientific">Pseudolactococcus raffinolactis</name>
    <dbReference type="NCBI Taxonomy" id="1366"/>
    <lineage>
        <taxon>Bacteria</taxon>
        <taxon>Bacillati</taxon>
        <taxon>Bacillota</taxon>
        <taxon>Bacilli</taxon>
        <taxon>Lactobacillales</taxon>
        <taxon>Streptococcaceae</taxon>
        <taxon>Pseudolactococcus</taxon>
    </lineage>
</organism>
<dbReference type="InterPro" id="IPR032466">
    <property type="entry name" value="Metal_Hydrolase"/>
</dbReference>
<keyword evidence="1" id="KW-0378">Hydrolase</keyword>
<dbReference type="Gene3D" id="3.20.20.140">
    <property type="entry name" value="Metal-dependent hydrolases"/>
    <property type="match status" value="1"/>
</dbReference>
<proteinExistence type="predicted"/>
<dbReference type="PANTHER" id="PTHR42717">
    <property type="entry name" value="DIHYDROOROTASE-RELATED"/>
    <property type="match status" value="1"/>
</dbReference>
<dbReference type="EC" id="3.5.2.3" evidence="1"/>
<dbReference type="AlphaFoldDB" id="A0A290QBN8"/>
<dbReference type="PIRSF" id="PIRSF039004">
    <property type="entry name" value="ADE_EF_0837"/>
    <property type="match status" value="1"/>
</dbReference>
<evidence type="ECO:0000313" key="1">
    <source>
        <dbReference type="EMBL" id="QIW57916.1"/>
    </source>
</evidence>
<dbReference type="Proteomes" id="UP000501558">
    <property type="component" value="Chromosome"/>
</dbReference>
<name>A0A290QBN8_9LACT</name>
<dbReference type="EMBL" id="CP047628">
    <property type="protein sequence ID" value="QIW57916.1"/>
    <property type="molecule type" value="Genomic_DNA"/>
</dbReference>
<accession>A0A290QBN8</accession>
<dbReference type="NCBIfam" id="TIGR03583">
    <property type="entry name" value="EF_0837"/>
    <property type="match status" value="1"/>
</dbReference>
<dbReference type="InterPro" id="IPR011059">
    <property type="entry name" value="Metal-dep_hydrolase_composite"/>
</dbReference>
<dbReference type="Gene3D" id="2.30.40.10">
    <property type="entry name" value="Urease, subunit C, domain 1"/>
    <property type="match status" value="1"/>
</dbReference>
<keyword evidence="2" id="KW-1185">Reference proteome</keyword>
<dbReference type="GO" id="GO:0019213">
    <property type="term" value="F:deacetylase activity"/>
    <property type="evidence" value="ECO:0007669"/>
    <property type="project" value="InterPro"/>
</dbReference>
<dbReference type="SUPFAM" id="SSF51338">
    <property type="entry name" value="Composite domain of metallo-dependent hydrolases"/>
    <property type="match status" value="1"/>
</dbReference>
<dbReference type="KEGG" id="lrn:CMV25_07835"/>
<protein>
    <submittedName>
        <fullName evidence="1">Amidohydrolase/deacetylase family metallohydrolase</fullName>
        <ecNumber evidence="1">3.5.2.3</ecNumber>
    </submittedName>
</protein>
<dbReference type="GO" id="GO:0004151">
    <property type="term" value="F:dihydroorotase activity"/>
    <property type="evidence" value="ECO:0007669"/>
    <property type="project" value="UniProtKB-EC"/>
</dbReference>
<dbReference type="InterPro" id="IPR020043">
    <property type="entry name" value="Deacetylase_Atu3266-like"/>
</dbReference>
<gene>
    <name evidence="1" type="ORF">GU334_02810</name>
</gene>
<sequence>MYDLIIKNARTLDHQPIEIGIESGKISALSTEIIAESREIFDAKGQFISAGWIDTHVHCYENMSLYYDYPDEVGVKNGVTTIVDAGSTGENNIREFYELTKKSKTNVYALLNISRDGIVHQDELADLSKVDETKNLERIKELSEFIIGIKARMSKSVIGQNGVKPLVMAKALQKKAHLPLMVHIGTAPVALEELMTYLESCDIVTHCFNGKDNGILDKSGQIKEFAKKAYEAGIHFDIGHGTDSFNFQVAKQAKAENILADSISTDIYSRNRLNGPVYNLATTMEKLMCVGYSLEQVIHRVTKAPAKALRLSRKGNLSVGFDADITIFQVTDDADKQLIDSNQETVKTSVQIKPTAAVIAGKVYEIAKEKI</sequence>
<dbReference type="SUPFAM" id="SSF51556">
    <property type="entry name" value="Metallo-dependent hydrolases"/>
    <property type="match status" value="1"/>
</dbReference>